<sequence>MEEEAAAATQRDQSTDTETVIIQPDLDPPSSCSDEPNSTEPKFNLNQSEIFKALEIVERDALAIAYSFTSLFSSLLLALSEAASTSVDHMQCFGDAAGRLQESGNKMLGGSSFFGTHMGSTQGFAFRIATLSTDQKFLNSNRAL</sequence>
<dbReference type="OrthoDB" id="21270at2759"/>
<dbReference type="EMBL" id="CM009292">
    <property type="protein sequence ID" value="RQO88274.1"/>
    <property type="molecule type" value="Genomic_DNA"/>
</dbReference>
<dbReference type="PANTHER" id="PTHR39708">
    <property type="entry name" value="OS07G0483400 PROTEIN"/>
    <property type="match status" value="1"/>
</dbReference>
<evidence type="ECO:0000313" key="2">
    <source>
        <dbReference type="EMBL" id="RQO88274.1"/>
    </source>
</evidence>
<protein>
    <submittedName>
        <fullName evidence="2">Uncharacterized protein</fullName>
    </submittedName>
</protein>
<organism evidence="2 3">
    <name type="scientific">Populus trichocarpa</name>
    <name type="common">Western balsam poplar</name>
    <name type="synonym">Populus balsamifera subsp. trichocarpa</name>
    <dbReference type="NCBI Taxonomy" id="3694"/>
    <lineage>
        <taxon>Eukaryota</taxon>
        <taxon>Viridiplantae</taxon>
        <taxon>Streptophyta</taxon>
        <taxon>Embryophyta</taxon>
        <taxon>Tracheophyta</taxon>
        <taxon>Spermatophyta</taxon>
        <taxon>Magnoliopsida</taxon>
        <taxon>eudicotyledons</taxon>
        <taxon>Gunneridae</taxon>
        <taxon>Pentapetalae</taxon>
        <taxon>rosids</taxon>
        <taxon>fabids</taxon>
        <taxon>Malpighiales</taxon>
        <taxon>Salicaceae</taxon>
        <taxon>Saliceae</taxon>
        <taxon>Populus</taxon>
    </lineage>
</organism>
<feature type="compositionally biased region" description="Polar residues" evidence="1">
    <location>
        <begin position="10"/>
        <end position="20"/>
    </location>
</feature>
<dbReference type="Gramene" id="Potri.003G127900.2.v4.1">
    <property type="protein sequence ID" value="Potri.003G127900.2.v4.1"/>
    <property type="gene ID" value="Potri.003G127900.v4.1"/>
</dbReference>
<feature type="compositionally biased region" description="Polar residues" evidence="1">
    <location>
        <begin position="30"/>
        <end position="42"/>
    </location>
</feature>
<proteinExistence type="predicted"/>
<dbReference type="AlphaFoldDB" id="A0A3N7G700"/>
<feature type="region of interest" description="Disordered" evidence="1">
    <location>
        <begin position="1"/>
        <end position="42"/>
    </location>
</feature>
<dbReference type="SMR" id="A0A3N7G700"/>
<dbReference type="PANTHER" id="PTHR39708:SF2">
    <property type="entry name" value="BLOC-1-RELATED COMPLEX SUBUNIT 6 C-TERMINAL HELIX DOMAIN-CONTAINING PROTEIN"/>
    <property type="match status" value="1"/>
</dbReference>
<evidence type="ECO:0000256" key="1">
    <source>
        <dbReference type="SAM" id="MobiDB-lite"/>
    </source>
</evidence>
<keyword evidence="3" id="KW-1185">Reference proteome</keyword>
<evidence type="ECO:0000313" key="3">
    <source>
        <dbReference type="Proteomes" id="UP000006729"/>
    </source>
</evidence>
<reference evidence="2 3" key="1">
    <citation type="journal article" date="2006" name="Science">
        <title>The genome of black cottonwood, Populus trichocarpa (Torr. &amp; Gray).</title>
        <authorList>
            <person name="Tuskan G.A."/>
            <person name="Difazio S."/>
            <person name="Jansson S."/>
            <person name="Bohlmann J."/>
            <person name="Grigoriev I."/>
            <person name="Hellsten U."/>
            <person name="Putnam N."/>
            <person name="Ralph S."/>
            <person name="Rombauts S."/>
            <person name="Salamov A."/>
            <person name="Schein J."/>
            <person name="Sterck L."/>
            <person name="Aerts A."/>
            <person name="Bhalerao R.R."/>
            <person name="Bhalerao R.P."/>
            <person name="Blaudez D."/>
            <person name="Boerjan W."/>
            <person name="Brun A."/>
            <person name="Brunner A."/>
            <person name="Busov V."/>
            <person name="Campbell M."/>
            <person name="Carlson J."/>
            <person name="Chalot M."/>
            <person name="Chapman J."/>
            <person name="Chen G.L."/>
            <person name="Cooper D."/>
            <person name="Coutinho P.M."/>
            <person name="Couturier J."/>
            <person name="Covert S."/>
            <person name="Cronk Q."/>
            <person name="Cunningham R."/>
            <person name="Davis J."/>
            <person name="Degroeve S."/>
            <person name="Dejardin A."/>
            <person name="Depamphilis C."/>
            <person name="Detter J."/>
            <person name="Dirks B."/>
            <person name="Dubchak I."/>
            <person name="Duplessis S."/>
            <person name="Ehlting J."/>
            <person name="Ellis B."/>
            <person name="Gendler K."/>
            <person name="Goodstein D."/>
            <person name="Gribskov M."/>
            <person name="Grimwood J."/>
            <person name="Groover A."/>
            <person name="Gunter L."/>
            <person name="Hamberger B."/>
            <person name="Heinze B."/>
            <person name="Helariutta Y."/>
            <person name="Henrissat B."/>
            <person name="Holligan D."/>
            <person name="Holt R."/>
            <person name="Huang W."/>
            <person name="Islam-Faridi N."/>
            <person name="Jones S."/>
            <person name="Jones-Rhoades M."/>
            <person name="Jorgensen R."/>
            <person name="Joshi C."/>
            <person name="Kangasjarvi J."/>
            <person name="Karlsson J."/>
            <person name="Kelleher C."/>
            <person name="Kirkpatrick R."/>
            <person name="Kirst M."/>
            <person name="Kohler A."/>
            <person name="Kalluri U."/>
            <person name="Larimer F."/>
            <person name="Leebens-Mack J."/>
            <person name="Leple J.C."/>
            <person name="Locascio P."/>
            <person name="Lou Y."/>
            <person name="Lucas S."/>
            <person name="Martin F."/>
            <person name="Montanini B."/>
            <person name="Napoli C."/>
            <person name="Nelson D.R."/>
            <person name="Nelson C."/>
            <person name="Nieminen K."/>
            <person name="Nilsson O."/>
            <person name="Pereda V."/>
            <person name="Peter G."/>
            <person name="Philippe R."/>
            <person name="Pilate G."/>
            <person name="Poliakov A."/>
            <person name="Razumovskaya J."/>
            <person name="Richardson P."/>
            <person name="Rinaldi C."/>
            <person name="Ritland K."/>
            <person name="Rouze P."/>
            <person name="Ryaboy D."/>
            <person name="Schmutz J."/>
            <person name="Schrader J."/>
            <person name="Segerman B."/>
            <person name="Shin H."/>
            <person name="Siddiqui A."/>
            <person name="Sterky F."/>
            <person name="Terry A."/>
            <person name="Tsai C.J."/>
            <person name="Uberbacher E."/>
            <person name="Unneberg P."/>
            <person name="Vahala J."/>
            <person name="Wall K."/>
            <person name="Wessler S."/>
            <person name="Yang G."/>
            <person name="Yin T."/>
            <person name="Douglas C."/>
            <person name="Marra M."/>
            <person name="Sandberg G."/>
            <person name="Van de Peer Y."/>
            <person name="Rokhsar D."/>
        </authorList>
    </citation>
    <scope>NUCLEOTIDE SEQUENCE [LARGE SCALE GENOMIC DNA]</scope>
    <source>
        <strain evidence="3">cv. Nisqually</strain>
    </source>
</reference>
<dbReference type="STRING" id="3694.A0A3N7G700"/>
<dbReference type="Proteomes" id="UP000006729">
    <property type="component" value="Chromosome 3"/>
</dbReference>
<name>A0A3N7G700_POPTR</name>
<accession>A0A3N7G700</accession>
<dbReference type="InParanoid" id="A0A3N7G700"/>
<gene>
    <name evidence="2" type="ORF">POPTR_003G127900</name>
</gene>